<comment type="caution">
    <text evidence="3">The sequence shown here is derived from an EMBL/GenBank/DDBJ whole genome shotgun (WGS) entry which is preliminary data.</text>
</comment>
<comment type="similarity">
    <text evidence="1">Belongs to the universal stress protein A family.</text>
</comment>
<dbReference type="Proteomes" id="UP001549099">
    <property type="component" value="Unassembled WGS sequence"/>
</dbReference>
<dbReference type="InterPro" id="IPR014729">
    <property type="entry name" value="Rossmann-like_a/b/a_fold"/>
</dbReference>
<dbReference type="SUPFAM" id="SSF52402">
    <property type="entry name" value="Adenine nucleotide alpha hydrolases-like"/>
    <property type="match status" value="1"/>
</dbReference>
<protein>
    <submittedName>
        <fullName evidence="3">Nucleotide-binding universal stress UspA family protein</fullName>
    </submittedName>
</protein>
<dbReference type="Pfam" id="PF00582">
    <property type="entry name" value="Usp"/>
    <property type="match status" value="1"/>
</dbReference>
<gene>
    <name evidence="3" type="ORF">ABID49_002596</name>
</gene>
<organism evidence="3 4">
    <name type="scientific">Bhargavaea ullalensis</name>
    <dbReference type="NCBI Taxonomy" id="1265685"/>
    <lineage>
        <taxon>Bacteria</taxon>
        <taxon>Bacillati</taxon>
        <taxon>Bacillota</taxon>
        <taxon>Bacilli</taxon>
        <taxon>Bacillales</taxon>
        <taxon>Caryophanaceae</taxon>
        <taxon>Bhargavaea</taxon>
    </lineage>
</organism>
<dbReference type="InterPro" id="IPR006016">
    <property type="entry name" value="UspA"/>
</dbReference>
<keyword evidence="4" id="KW-1185">Reference proteome</keyword>
<sequence length="138" mass="15108">MYKRILLAVDGSENSLRAVRQASELARISEGAVELVFVIDFSRPKEAMMHPEGMDQLDLQRQQQLLPAKSLLDGEGILHEVTILRGEPGPTLVSYANANAFDLVVLGSRGLNPLQGLVLGSVSHKVMKRVHCPVLIVK</sequence>
<dbReference type="PRINTS" id="PR01438">
    <property type="entry name" value="UNVRSLSTRESS"/>
</dbReference>
<dbReference type="RefSeq" id="WP_354198913.1">
    <property type="nucleotide sequence ID" value="NZ_JBEPLW010000029.1"/>
</dbReference>
<dbReference type="CDD" id="cd00293">
    <property type="entry name" value="USP-like"/>
    <property type="match status" value="1"/>
</dbReference>
<name>A0ABV2GF71_9BACL</name>
<dbReference type="EMBL" id="JBEPLW010000029">
    <property type="protein sequence ID" value="MET3576667.1"/>
    <property type="molecule type" value="Genomic_DNA"/>
</dbReference>
<dbReference type="InterPro" id="IPR006015">
    <property type="entry name" value="Universal_stress_UspA"/>
</dbReference>
<dbReference type="Gene3D" id="3.40.50.620">
    <property type="entry name" value="HUPs"/>
    <property type="match status" value="1"/>
</dbReference>
<dbReference type="PANTHER" id="PTHR46268">
    <property type="entry name" value="STRESS RESPONSE PROTEIN NHAX"/>
    <property type="match status" value="1"/>
</dbReference>
<dbReference type="PANTHER" id="PTHR46268:SF6">
    <property type="entry name" value="UNIVERSAL STRESS PROTEIN UP12"/>
    <property type="match status" value="1"/>
</dbReference>
<proteinExistence type="inferred from homology"/>
<accession>A0ABV2GF71</accession>
<evidence type="ECO:0000313" key="3">
    <source>
        <dbReference type="EMBL" id="MET3576667.1"/>
    </source>
</evidence>
<reference evidence="3 4" key="1">
    <citation type="submission" date="2024-06" db="EMBL/GenBank/DDBJ databases">
        <title>Genomic Encyclopedia of Type Strains, Phase IV (KMG-IV): sequencing the most valuable type-strain genomes for metagenomic binning, comparative biology and taxonomic classification.</title>
        <authorList>
            <person name="Goeker M."/>
        </authorList>
    </citation>
    <scope>NUCLEOTIDE SEQUENCE [LARGE SCALE GENOMIC DNA]</scope>
    <source>
        <strain evidence="3 4">DSM 26128</strain>
    </source>
</reference>
<evidence type="ECO:0000259" key="2">
    <source>
        <dbReference type="Pfam" id="PF00582"/>
    </source>
</evidence>
<evidence type="ECO:0000313" key="4">
    <source>
        <dbReference type="Proteomes" id="UP001549099"/>
    </source>
</evidence>
<feature type="domain" description="UspA" evidence="2">
    <location>
        <begin position="1"/>
        <end position="138"/>
    </location>
</feature>
<evidence type="ECO:0000256" key="1">
    <source>
        <dbReference type="ARBA" id="ARBA00008791"/>
    </source>
</evidence>